<gene>
    <name evidence="1" type="ORF">DSO57_1019608</name>
</gene>
<reference evidence="1" key="1">
    <citation type="submission" date="2022-04" db="EMBL/GenBank/DDBJ databases">
        <title>Genome of the entomopathogenic fungus Entomophthora muscae.</title>
        <authorList>
            <person name="Elya C."/>
            <person name="Lovett B.R."/>
            <person name="Lee E."/>
            <person name="Macias A.M."/>
            <person name="Hajek A.E."/>
            <person name="De Bivort B.L."/>
            <person name="Kasson M.T."/>
            <person name="De Fine Licht H.H."/>
            <person name="Stajich J.E."/>
        </authorList>
    </citation>
    <scope>NUCLEOTIDE SEQUENCE</scope>
    <source>
        <strain evidence="1">Berkeley</strain>
    </source>
</reference>
<dbReference type="Proteomes" id="UP001165960">
    <property type="component" value="Unassembled WGS sequence"/>
</dbReference>
<keyword evidence="2" id="KW-1185">Reference proteome</keyword>
<organism evidence="1 2">
    <name type="scientific">Entomophthora muscae</name>
    <dbReference type="NCBI Taxonomy" id="34485"/>
    <lineage>
        <taxon>Eukaryota</taxon>
        <taxon>Fungi</taxon>
        <taxon>Fungi incertae sedis</taxon>
        <taxon>Zoopagomycota</taxon>
        <taxon>Entomophthoromycotina</taxon>
        <taxon>Entomophthoromycetes</taxon>
        <taxon>Entomophthorales</taxon>
        <taxon>Entomophthoraceae</taxon>
        <taxon>Entomophthora</taxon>
    </lineage>
</organism>
<proteinExistence type="predicted"/>
<evidence type="ECO:0000313" key="1">
    <source>
        <dbReference type="EMBL" id="KAJ9080941.1"/>
    </source>
</evidence>
<name>A0ACC2U2M4_9FUNG</name>
<dbReference type="EMBL" id="QTSX02001509">
    <property type="protein sequence ID" value="KAJ9080941.1"/>
    <property type="molecule type" value="Genomic_DNA"/>
</dbReference>
<sequence>MLTVLDGLTLALEETYYVFSQLSSVTPEHLASIKETPLRRQTIPILAFLTTISIRATLHHSFPWCSAWNVLDVPTL</sequence>
<accession>A0ACC2U2M4</accession>
<evidence type="ECO:0000313" key="2">
    <source>
        <dbReference type="Proteomes" id="UP001165960"/>
    </source>
</evidence>
<protein>
    <submittedName>
        <fullName evidence="1">Uncharacterized protein</fullName>
    </submittedName>
</protein>
<comment type="caution">
    <text evidence="1">The sequence shown here is derived from an EMBL/GenBank/DDBJ whole genome shotgun (WGS) entry which is preliminary data.</text>
</comment>